<organism evidence="2 3">
    <name type="scientific">Adineta ricciae</name>
    <name type="common">Rotifer</name>
    <dbReference type="NCBI Taxonomy" id="249248"/>
    <lineage>
        <taxon>Eukaryota</taxon>
        <taxon>Metazoa</taxon>
        <taxon>Spiralia</taxon>
        <taxon>Gnathifera</taxon>
        <taxon>Rotifera</taxon>
        <taxon>Eurotatoria</taxon>
        <taxon>Bdelloidea</taxon>
        <taxon>Adinetida</taxon>
        <taxon>Adinetidae</taxon>
        <taxon>Adineta</taxon>
    </lineage>
</organism>
<dbReference type="OrthoDB" id="10374416at2759"/>
<sequence>MTKINLLREYEAERKLQNSKDKTNSKKVTDDKDNNDDDYAAQDMLISMYAHWKLLVKRCIDNIALTLRAACVFDTCSGISDRLRKFLAE</sequence>
<dbReference type="Proteomes" id="UP000663852">
    <property type="component" value="Unassembled WGS sequence"/>
</dbReference>
<feature type="region of interest" description="Disordered" evidence="1">
    <location>
        <begin position="15"/>
        <end position="36"/>
    </location>
</feature>
<reference evidence="2" key="1">
    <citation type="submission" date="2021-02" db="EMBL/GenBank/DDBJ databases">
        <authorList>
            <person name="Nowell W R."/>
        </authorList>
    </citation>
    <scope>NUCLEOTIDE SEQUENCE</scope>
</reference>
<evidence type="ECO:0000313" key="2">
    <source>
        <dbReference type="EMBL" id="CAF1499649.1"/>
    </source>
</evidence>
<evidence type="ECO:0000313" key="3">
    <source>
        <dbReference type="Proteomes" id="UP000663852"/>
    </source>
</evidence>
<proteinExistence type="predicted"/>
<name>A0A815TB82_ADIRI</name>
<comment type="caution">
    <text evidence="2">The sequence shown here is derived from an EMBL/GenBank/DDBJ whole genome shotgun (WGS) entry which is preliminary data.</text>
</comment>
<protein>
    <submittedName>
        <fullName evidence="2">Uncharacterized protein</fullName>
    </submittedName>
</protein>
<dbReference type="AlphaFoldDB" id="A0A815TB82"/>
<dbReference type="EMBL" id="CAJNOJ010000628">
    <property type="protein sequence ID" value="CAF1499649.1"/>
    <property type="molecule type" value="Genomic_DNA"/>
</dbReference>
<accession>A0A815TB82</accession>
<feature type="compositionally biased region" description="Basic and acidic residues" evidence="1">
    <location>
        <begin position="15"/>
        <end position="32"/>
    </location>
</feature>
<evidence type="ECO:0000256" key="1">
    <source>
        <dbReference type="SAM" id="MobiDB-lite"/>
    </source>
</evidence>
<gene>
    <name evidence="2" type="ORF">EDS130_LOCUS42548</name>
</gene>